<feature type="signal peptide" evidence="1">
    <location>
        <begin position="1"/>
        <end position="24"/>
    </location>
</feature>
<name>A0A383WH72_TETOB</name>
<dbReference type="EMBL" id="FNXT01001265">
    <property type="protein sequence ID" value="SZX76760.1"/>
    <property type="molecule type" value="Genomic_DNA"/>
</dbReference>
<proteinExistence type="predicted"/>
<protein>
    <submittedName>
        <fullName evidence="2">Uncharacterized protein</fullName>
    </submittedName>
</protein>
<feature type="chain" id="PRO_5016665841" evidence="1">
    <location>
        <begin position="25"/>
        <end position="193"/>
    </location>
</feature>
<reference evidence="2 3" key="1">
    <citation type="submission" date="2016-10" db="EMBL/GenBank/DDBJ databases">
        <authorList>
            <person name="Cai Z."/>
        </authorList>
    </citation>
    <scope>NUCLEOTIDE SEQUENCE [LARGE SCALE GENOMIC DNA]</scope>
</reference>
<gene>
    <name evidence="2" type="ORF">BQ4739_LOCUS17132</name>
</gene>
<evidence type="ECO:0000256" key="1">
    <source>
        <dbReference type="SAM" id="SignalP"/>
    </source>
</evidence>
<evidence type="ECO:0000313" key="2">
    <source>
        <dbReference type="EMBL" id="SZX76760.1"/>
    </source>
</evidence>
<keyword evidence="3" id="KW-1185">Reference proteome</keyword>
<evidence type="ECO:0000313" key="3">
    <source>
        <dbReference type="Proteomes" id="UP000256970"/>
    </source>
</evidence>
<sequence length="193" mass="18688">MARIARTFACCLLIALAIAHGAEARKLLQAVGTKSYSGDTTAASSATSANIAATVAAAAKPGTATQAVKAAALKPLGASSTSTVSDSRYSTGTTTKFVSGAAKGSDTAAQASTAATISSYASGSRPAPKPAVRLAIMPSLAAQLPVGSTARGVGVATSLNAATSSAINSRIEAQAAVAAKNSMPGPNIAGPKP</sequence>
<dbReference type="Proteomes" id="UP000256970">
    <property type="component" value="Unassembled WGS sequence"/>
</dbReference>
<organism evidence="2 3">
    <name type="scientific">Tetradesmus obliquus</name>
    <name type="common">Green alga</name>
    <name type="synonym">Acutodesmus obliquus</name>
    <dbReference type="NCBI Taxonomy" id="3088"/>
    <lineage>
        <taxon>Eukaryota</taxon>
        <taxon>Viridiplantae</taxon>
        <taxon>Chlorophyta</taxon>
        <taxon>core chlorophytes</taxon>
        <taxon>Chlorophyceae</taxon>
        <taxon>CS clade</taxon>
        <taxon>Sphaeropleales</taxon>
        <taxon>Scenedesmaceae</taxon>
        <taxon>Tetradesmus</taxon>
    </lineage>
</organism>
<accession>A0A383WH72</accession>
<keyword evidence="1" id="KW-0732">Signal</keyword>
<dbReference type="AlphaFoldDB" id="A0A383WH72"/>